<gene>
    <name evidence="8" type="ORF">CEG14_25200</name>
</gene>
<feature type="transmembrane region" description="Helical" evidence="6">
    <location>
        <begin position="178"/>
        <end position="198"/>
    </location>
</feature>
<feature type="transmembrane region" description="Helical" evidence="6">
    <location>
        <begin position="322"/>
        <end position="339"/>
    </location>
</feature>
<comment type="similarity">
    <text evidence="2">Belongs to the EamA transporter family.</text>
</comment>
<keyword evidence="5 6" id="KW-0472">Membrane</keyword>
<feature type="domain" description="EamA" evidence="7">
    <location>
        <begin position="201"/>
        <end position="337"/>
    </location>
</feature>
<evidence type="ECO:0000313" key="8">
    <source>
        <dbReference type="EMBL" id="OZI28212.1"/>
    </source>
</evidence>
<dbReference type="SUPFAM" id="SSF103481">
    <property type="entry name" value="Multidrug resistance efflux transporter EmrE"/>
    <property type="match status" value="2"/>
</dbReference>
<evidence type="ECO:0000256" key="2">
    <source>
        <dbReference type="ARBA" id="ARBA00007362"/>
    </source>
</evidence>
<reference evidence="8 9" key="1">
    <citation type="submission" date="2017-05" db="EMBL/GenBank/DDBJ databases">
        <title>Complete and WGS of Bordetella genogroups.</title>
        <authorList>
            <person name="Spilker T."/>
            <person name="LiPuma J."/>
        </authorList>
    </citation>
    <scope>NUCLEOTIDE SEQUENCE [LARGE SCALE GENOMIC DNA]</scope>
    <source>
        <strain evidence="8 9">AU17610</strain>
    </source>
</reference>
<dbReference type="InterPro" id="IPR050638">
    <property type="entry name" value="AA-Vitamin_Transporters"/>
</dbReference>
<evidence type="ECO:0000256" key="3">
    <source>
        <dbReference type="ARBA" id="ARBA00022692"/>
    </source>
</evidence>
<feature type="transmembrane region" description="Helical" evidence="6">
    <location>
        <begin position="56"/>
        <end position="77"/>
    </location>
</feature>
<dbReference type="PANTHER" id="PTHR32322:SF2">
    <property type="entry name" value="EAMA DOMAIN-CONTAINING PROTEIN"/>
    <property type="match status" value="1"/>
</dbReference>
<feature type="transmembrane region" description="Helical" evidence="6">
    <location>
        <begin position="297"/>
        <end position="316"/>
    </location>
</feature>
<keyword evidence="3 6" id="KW-0812">Transmembrane</keyword>
<feature type="domain" description="EamA" evidence="7">
    <location>
        <begin position="60"/>
        <end position="189"/>
    </location>
</feature>
<dbReference type="Proteomes" id="UP000217005">
    <property type="component" value="Unassembled WGS sequence"/>
</dbReference>
<comment type="caution">
    <text evidence="8">The sequence shown here is derived from an EMBL/GenBank/DDBJ whole genome shotgun (WGS) entry which is preliminary data.</text>
</comment>
<dbReference type="OrthoDB" id="8810236at2"/>
<feature type="transmembrane region" description="Helical" evidence="6">
    <location>
        <begin position="116"/>
        <end position="135"/>
    </location>
</feature>
<dbReference type="AlphaFoldDB" id="A0A261RU72"/>
<dbReference type="PANTHER" id="PTHR32322">
    <property type="entry name" value="INNER MEMBRANE TRANSPORTER"/>
    <property type="match status" value="1"/>
</dbReference>
<dbReference type="InterPro" id="IPR000620">
    <property type="entry name" value="EamA_dom"/>
</dbReference>
<feature type="transmembrane region" description="Helical" evidence="6">
    <location>
        <begin position="264"/>
        <end position="285"/>
    </location>
</feature>
<feature type="transmembrane region" description="Helical" evidence="6">
    <location>
        <begin position="147"/>
        <end position="166"/>
    </location>
</feature>
<evidence type="ECO:0000313" key="9">
    <source>
        <dbReference type="Proteomes" id="UP000217005"/>
    </source>
</evidence>
<dbReference type="GO" id="GO:0016020">
    <property type="term" value="C:membrane"/>
    <property type="evidence" value="ECO:0007669"/>
    <property type="project" value="UniProtKB-SubCell"/>
</dbReference>
<feature type="transmembrane region" description="Helical" evidence="6">
    <location>
        <begin position="83"/>
        <end position="104"/>
    </location>
</feature>
<name>A0A261RU72_9BORD</name>
<dbReference type="EMBL" id="NEVL01000007">
    <property type="protein sequence ID" value="OZI28212.1"/>
    <property type="molecule type" value="Genomic_DNA"/>
</dbReference>
<feature type="transmembrane region" description="Helical" evidence="6">
    <location>
        <begin position="232"/>
        <end position="252"/>
    </location>
</feature>
<evidence type="ECO:0000256" key="6">
    <source>
        <dbReference type="SAM" id="Phobius"/>
    </source>
</evidence>
<evidence type="ECO:0000256" key="5">
    <source>
        <dbReference type="ARBA" id="ARBA00023136"/>
    </source>
</evidence>
<dbReference type="Gene3D" id="1.10.3730.20">
    <property type="match status" value="1"/>
</dbReference>
<keyword evidence="4 6" id="KW-1133">Transmembrane helix</keyword>
<evidence type="ECO:0000256" key="1">
    <source>
        <dbReference type="ARBA" id="ARBA00004141"/>
    </source>
</evidence>
<accession>A0A261RU72</accession>
<comment type="subcellular location">
    <subcellularLocation>
        <location evidence="1">Membrane</location>
        <topology evidence="1">Multi-pass membrane protein</topology>
    </subcellularLocation>
</comment>
<evidence type="ECO:0000259" key="7">
    <source>
        <dbReference type="Pfam" id="PF00892"/>
    </source>
</evidence>
<sequence length="349" mass="36991">MRATARARSPVARRPRADAARALTVVWELSHPLRPRRAHTVSTHPSDSAPVRTGQVYAQLMLVMATWGVNLVAVKYLTSQMDIYVVAAIRIVVAFAAVSAFVLLKKGRIPRLTLAQAGWLAAAGVLVVYAHQIALVSGLRMTTAANATLIMATSPLWSVVLAAVFYRERLTSSRIGAAALGLGGVALVVAGSGGQVAQAGAGDLLALFAVIVFVFGGLVIQRVSRALDPLTILWWMYLVGAISLTLHAALSADTYRAESWSSDLWPWVVVVFSAVIASGVCNLLWNAGIARLGMSRAAMFVNWLPIFGLLAAAIFLGERITLLHLAGLACVLSGTWLGLRPAPAAPATR</sequence>
<dbReference type="Pfam" id="PF00892">
    <property type="entry name" value="EamA"/>
    <property type="match status" value="2"/>
</dbReference>
<feature type="transmembrane region" description="Helical" evidence="6">
    <location>
        <begin position="204"/>
        <end position="220"/>
    </location>
</feature>
<organism evidence="8 9">
    <name type="scientific">Bordetella genomosp. 1</name>
    <dbReference type="NCBI Taxonomy" id="1395607"/>
    <lineage>
        <taxon>Bacteria</taxon>
        <taxon>Pseudomonadati</taxon>
        <taxon>Pseudomonadota</taxon>
        <taxon>Betaproteobacteria</taxon>
        <taxon>Burkholderiales</taxon>
        <taxon>Alcaligenaceae</taxon>
        <taxon>Bordetella</taxon>
    </lineage>
</organism>
<proteinExistence type="inferred from homology"/>
<evidence type="ECO:0000256" key="4">
    <source>
        <dbReference type="ARBA" id="ARBA00022989"/>
    </source>
</evidence>
<protein>
    <submittedName>
        <fullName evidence="8">EamA family transporter</fullName>
    </submittedName>
</protein>
<dbReference type="InterPro" id="IPR037185">
    <property type="entry name" value="EmrE-like"/>
</dbReference>